<protein>
    <recommendedName>
        <fullName evidence="1">N-acetyltransferase domain-containing protein</fullName>
    </recommendedName>
</protein>
<keyword evidence="3" id="KW-1185">Reference proteome</keyword>
<gene>
    <name evidence="2" type="ORF">NEMVEDRAFT_v1g137737</name>
</gene>
<evidence type="ECO:0000313" key="2">
    <source>
        <dbReference type="EMBL" id="EDO31308.1"/>
    </source>
</evidence>
<evidence type="ECO:0000259" key="1">
    <source>
        <dbReference type="PROSITE" id="PS51186"/>
    </source>
</evidence>
<dbReference type="AlphaFoldDB" id="A7SYB3"/>
<dbReference type="HOGENOM" id="CLU_084861_0_0_1"/>
<dbReference type="PROSITE" id="PS51186">
    <property type="entry name" value="GNAT"/>
    <property type="match status" value="1"/>
</dbReference>
<dbReference type="GO" id="GO:0016747">
    <property type="term" value="F:acyltransferase activity, transferring groups other than amino-acyl groups"/>
    <property type="evidence" value="ECO:0007669"/>
    <property type="project" value="InterPro"/>
</dbReference>
<sequence length="221" mass="26431">MLHGQRRSATSFRHLLIGVHQHNHMRPFTSPYTSRMLKPYIRRDFESRPLKLRLMEELMERTHRGQMGWKPQERRPIDYCYVQPHHIPSVNAMCREFFWPGIDLSECLQYPDFSCVVLYRCYVIGFAFMVPDVKYNEAYISFILVHPEWQHAGIGSYMLYHLIQTCMGKDVTLHVSATNSAMLLYQRFGFKPEEFIINFYERYLPANSPQCPHAFFLRLRR</sequence>
<dbReference type="PhylomeDB" id="A7SYB3"/>
<reference evidence="2 3" key="1">
    <citation type="journal article" date="2007" name="Science">
        <title>Sea anemone genome reveals ancestral eumetazoan gene repertoire and genomic organization.</title>
        <authorList>
            <person name="Putnam N.H."/>
            <person name="Srivastava M."/>
            <person name="Hellsten U."/>
            <person name="Dirks B."/>
            <person name="Chapman J."/>
            <person name="Salamov A."/>
            <person name="Terry A."/>
            <person name="Shapiro H."/>
            <person name="Lindquist E."/>
            <person name="Kapitonov V.V."/>
            <person name="Jurka J."/>
            <person name="Genikhovich G."/>
            <person name="Grigoriev I.V."/>
            <person name="Lucas S.M."/>
            <person name="Steele R.E."/>
            <person name="Finnerty J.R."/>
            <person name="Technau U."/>
            <person name="Martindale M.Q."/>
            <person name="Rokhsar D.S."/>
        </authorList>
    </citation>
    <scope>NUCLEOTIDE SEQUENCE [LARGE SCALE GENOMIC DNA]</scope>
    <source>
        <strain evidence="3">CH2 X CH6</strain>
    </source>
</reference>
<dbReference type="Proteomes" id="UP000001593">
    <property type="component" value="Unassembled WGS sequence"/>
</dbReference>
<dbReference type="FunFam" id="3.40.630.30:FF:000013">
    <property type="entry name" value="cysteine-rich protein 2-binding protein-like"/>
    <property type="match status" value="1"/>
</dbReference>
<feature type="domain" description="N-acetyltransferase" evidence="1">
    <location>
        <begin position="77"/>
        <end position="221"/>
    </location>
</feature>
<dbReference type="CDD" id="cd04301">
    <property type="entry name" value="NAT_SF"/>
    <property type="match status" value="1"/>
</dbReference>
<dbReference type="InterPro" id="IPR000182">
    <property type="entry name" value="GNAT_dom"/>
</dbReference>
<dbReference type="eggNOG" id="KOG3138">
    <property type="taxonomic scope" value="Eukaryota"/>
</dbReference>
<proteinExistence type="predicted"/>
<dbReference type="EMBL" id="DS469916">
    <property type="protein sequence ID" value="EDO31308.1"/>
    <property type="molecule type" value="Genomic_DNA"/>
</dbReference>
<dbReference type="InterPro" id="IPR016181">
    <property type="entry name" value="Acyl_CoA_acyltransferase"/>
</dbReference>
<name>A7SYB3_NEMVE</name>
<organism evidence="2 3">
    <name type="scientific">Nematostella vectensis</name>
    <name type="common">Starlet sea anemone</name>
    <dbReference type="NCBI Taxonomy" id="45351"/>
    <lineage>
        <taxon>Eukaryota</taxon>
        <taxon>Metazoa</taxon>
        <taxon>Cnidaria</taxon>
        <taxon>Anthozoa</taxon>
        <taxon>Hexacorallia</taxon>
        <taxon>Actiniaria</taxon>
        <taxon>Edwardsiidae</taxon>
        <taxon>Nematostella</taxon>
    </lineage>
</organism>
<dbReference type="SUPFAM" id="SSF55729">
    <property type="entry name" value="Acyl-CoA N-acyltransferases (Nat)"/>
    <property type="match status" value="1"/>
</dbReference>
<dbReference type="Gene3D" id="3.40.630.30">
    <property type="match status" value="1"/>
</dbReference>
<dbReference type="STRING" id="45351.A7SYB3"/>
<accession>A7SYB3</accession>
<dbReference type="OMA" id="NTEIRNC"/>
<evidence type="ECO:0000313" key="3">
    <source>
        <dbReference type="Proteomes" id="UP000001593"/>
    </source>
</evidence>
<dbReference type="PANTHER" id="PTHR20916:SF26">
    <property type="entry name" value="CYSTEINE-RICH PROTEIN 2-BINDING PROTEIN"/>
    <property type="match status" value="1"/>
</dbReference>
<dbReference type="PANTHER" id="PTHR20916">
    <property type="entry name" value="CYSTEINE AND GLYCINE-RICH PROTEIN 2 BINDING PROTEIN"/>
    <property type="match status" value="1"/>
</dbReference>
<dbReference type="Pfam" id="PF00583">
    <property type="entry name" value="Acetyltransf_1"/>
    <property type="match status" value="1"/>
</dbReference>
<dbReference type="InParanoid" id="A7SYB3"/>